<comment type="caution">
    <text evidence="2">The sequence shown here is derived from an EMBL/GenBank/DDBJ whole genome shotgun (WGS) entry which is preliminary data.</text>
</comment>
<feature type="region of interest" description="Disordered" evidence="1">
    <location>
        <begin position="1"/>
        <end position="36"/>
    </location>
</feature>
<evidence type="ECO:0000313" key="3">
    <source>
        <dbReference type="Proteomes" id="UP000479710"/>
    </source>
</evidence>
<dbReference type="Proteomes" id="UP000479710">
    <property type="component" value="Unassembled WGS sequence"/>
</dbReference>
<protein>
    <submittedName>
        <fullName evidence="2">Uncharacterized protein</fullName>
    </submittedName>
</protein>
<keyword evidence="3" id="KW-1185">Reference proteome</keyword>
<reference evidence="2 3" key="1">
    <citation type="submission" date="2019-11" db="EMBL/GenBank/DDBJ databases">
        <title>Whole genome sequence of Oryza granulata.</title>
        <authorList>
            <person name="Li W."/>
        </authorList>
    </citation>
    <scope>NUCLEOTIDE SEQUENCE [LARGE SCALE GENOMIC DNA]</scope>
    <source>
        <strain evidence="3">cv. Menghai</strain>
        <tissue evidence="2">Leaf</tissue>
    </source>
</reference>
<evidence type="ECO:0000313" key="2">
    <source>
        <dbReference type="EMBL" id="KAF0895396.1"/>
    </source>
</evidence>
<accession>A0A6G1C5F4</accession>
<evidence type="ECO:0000256" key="1">
    <source>
        <dbReference type="SAM" id="MobiDB-lite"/>
    </source>
</evidence>
<dbReference type="EMBL" id="SPHZ02000010">
    <property type="protein sequence ID" value="KAF0895396.1"/>
    <property type="molecule type" value="Genomic_DNA"/>
</dbReference>
<name>A0A6G1C5F4_9ORYZ</name>
<dbReference type="AlphaFoldDB" id="A0A6G1C5F4"/>
<organism evidence="2 3">
    <name type="scientific">Oryza meyeriana var. granulata</name>
    <dbReference type="NCBI Taxonomy" id="110450"/>
    <lineage>
        <taxon>Eukaryota</taxon>
        <taxon>Viridiplantae</taxon>
        <taxon>Streptophyta</taxon>
        <taxon>Embryophyta</taxon>
        <taxon>Tracheophyta</taxon>
        <taxon>Spermatophyta</taxon>
        <taxon>Magnoliopsida</taxon>
        <taxon>Liliopsida</taxon>
        <taxon>Poales</taxon>
        <taxon>Poaceae</taxon>
        <taxon>BOP clade</taxon>
        <taxon>Oryzoideae</taxon>
        <taxon>Oryzeae</taxon>
        <taxon>Oryzinae</taxon>
        <taxon>Oryza</taxon>
        <taxon>Oryza meyeriana</taxon>
    </lineage>
</organism>
<gene>
    <name evidence="2" type="ORF">E2562_012414</name>
</gene>
<proteinExistence type="predicted"/>
<sequence length="65" mass="6773">MEATTERARQPATLRPAPPFAPAPVAGERHHHSGETTVVLETMTMCFSLALQLAGADAADEEGGA</sequence>